<dbReference type="AlphaFoldDB" id="A0A7R8WAD0"/>
<feature type="compositionally biased region" description="Basic and acidic residues" evidence="1">
    <location>
        <begin position="334"/>
        <end position="350"/>
    </location>
</feature>
<evidence type="ECO:0000256" key="1">
    <source>
        <dbReference type="SAM" id="MobiDB-lite"/>
    </source>
</evidence>
<proteinExistence type="predicted"/>
<reference evidence="2" key="1">
    <citation type="submission" date="2020-11" db="EMBL/GenBank/DDBJ databases">
        <authorList>
            <person name="Tran Van P."/>
        </authorList>
    </citation>
    <scope>NUCLEOTIDE SEQUENCE</scope>
</reference>
<sequence>MRPLIFPRNTTGQILVRKPEQNLAKSLARNSRDPSIQKTPRFWPGKRADFCSIRVDFCSKPGWASIKGSSETMSSDWNPFGLEHGTTDFFGDVVYNEIHEEVVVRKAVVLEQKEETNLDMDTAALSNVSVEPNISPKPPLRRNIASQFCLQTPDCTPKPPMRLRRENPDCAIFSRDVNDPSQGQVKIPVRQLQKGYQSAPALKTLHGSSSYADHDSAFVRGGFGRRSISEVINKLRSGEQLSMEGGRKALRDGVDRFHKTLQDIRTGLGALSQRFRVSTRRRCRLDQVAEAPSPTPAKGVAEHFSRSGAMFNACSTPIRLYSPFAIESPSARGDPGDKRFSPQNKETRSAVRVRFETHRRVVLDTVRSKATGNWAGTPSPASKVAAGNNGRSNAALMARLRHRYPPSNALSTFDSPSRKFGQDVANLNQGLVDLSLMADQVVAKVNQNLADKPKMKQNERHTPTIPAPPRAKAFEEDKENTPTSRPSSLSKDVVRQNDLNHVTEAVLVHFP</sequence>
<evidence type="ECO:0000313" key="2">
    <source>
        <dbReference type="EMBL" id="CAD7226722.1"/>
    </source>
</evidence>
<dbReference type="OrthoDB" id="75343at2759"/>
<feature type="compositionally biased region" description="Polar residues" evidence="1">
    <location>
        <begin position="481"/>
        <end position="490"/>
    </location>
</feature>
<dbReference type="EMBL" id="OB660910">
    <property type="protein sequence ID" value="CAD7226722.1"/>
    <property type="molecule type" value="Genomic_DNA"/>
</dbReference>
<feature type="compositionally biased region" description="Basic and acidic residues" evidence="1">
    <location>
        <begin position="451"/>
        <end position="462"/>
    </location>
</feature>
<organism evidence="2">
    <name type="scientific">Cyprideis torosa</name>
    <dbReference type="NCBI Taxonomy" id="163714"/>
    <lineage>
        <taxon>Eukaryota</taxon>
        <taxon>Metazoa</taxon>
        <taxon>Ecdysozoa</taxon>
        <taxon>Arthropoda</taxon>
        <taxon>Crustacea</taxon>
        <taxon>Oligostraca</taxon>
        <taxon>Ostracoda</taxon>
        <taxon>Podocopa</taxon>
        <taxon>Podocopida</taxon>
        <taxon>Cytherocopina</taxon>
        <taxon>Cytheroidea</taxon>
        <taxon>Cytherideidae</taxon>
        <taxon>Cyprideis</taxon>
    </lineage>
</organism>
<feature type="region of interest" description="Disordered" evidence="1">
    <location>
        <begin position="449"/>
        <end position="492"/>
    </location>
</feature>
<protein>
    <submittedName>
        <fullName evidence="2">Uncharacterized protein</fullName>
    </submittedName>
</protein>
<gene>
    <name evidence="2" type="ORF">CTOB1V02_LOCUS4637</name>
</gene>
<name>A0A7R8WAD0_9CRUS</name>
<feature type="region of interest" description="Disordered" evidence="1">
    <location>
        <begin position="329"/>
        <end position="350"/>
    </location>
</feature>
<accession>A0A7R8WAD0</accession>